<feature type="transmembrane region" description="Helical" evidence="6">
    <location>
        <begin position="320"/>
        <end position="342"/>
    </location>
</feature>
<evidence type="ECO:0000256" key="1">
    <source>
        <dbReference type="ARBA" id="ARBA00004651"/>
    </source>
</evidence>
<keyword evidence="8" id="KW-1185">Reference proteome</keyword>
<evidence type="ECO:0000256" key="5">
    <source>
        <dbReference type="ARBA" id="ARBA00023136"/>
    </source>
</evidence>
<feature type="transmembrane region" description="Helical" evidence="6">
    <location>
        <begin position="130"/>
        <end position="150"/>
    </location>
</feature>
<dbReference type="GO" id="GO:0022857">
    <property type="term" value="F:transmembrane transporter activity"/>
    <property type="evidence" value="ECO:0007669"/>
    <property type="project" value="InterPro"/>
</dbReference>
<dbReference type="Gene3D" id="1.20.1250.20">
    <property type="entry name" value="MFS general substrate transporter like domains"/>
    <property type="match status" value="1"/>
</dbReference>
<sequence>MAVPASAPDPQRATLLRDPNFRWLLRGGAISMLGDQLTMLALPWLVLKLTGDTLALGLVIALMSAPRALFILIGGALVDRHSPKRVLMLSKYANALLLAMLTLLVLNNAPTLTLPLGPSLSITLALNPHVTLWLVYALALGLGLAQAFGIPSGTSILPRVVAPQRLEQANGILMGMRQLTTLAGPLLAALLIALAGDSGGAVRDALGLALAFGFDCASFLLSAWTLAKVRELPDASAAQTAQTALTARAAATPDSAGAAHTGNGRQPSVWRAVGAGLAMVWRDTALRLCFSYWGIVALFIGGAMQVALPALGNERLHGATAFGLLMAANGAGSLAGMGAAAIAGARLRMASFGAMVLLADMAVGALVMPLGRIDRTWQGALLLLAIGAVSGYMQVAVFTWIQRRVPPHMMGRTMSIFMFIFMGLAPLSAAATGWLLQSITLAQLFAGGGATLIALATLAWLFTPMRAIRASATAPTTAQQN</sequence>
<dbReference type="InterPro" id="IPR036259">
    <property type="entry name" value="MFS_trans_sf"/>
</dbReference>
<dbReference type="EMBL" id="JACEZU010000003">
    <property type="protein sequence ID" value="MBA5686912.1"/>
    <property type="molecule type" value="Genomic_DNA"/>
</dbReference>
<evidence type="ECO:0000256" key="2">
    <source>
        <dbReference type="ARBA" id="ARBA00022475"/>
    </source>
</evidence>
<protein>
    <submittedName>
        <fullName evidence="7">MFS transporter</fullName>
    </submittedName>
</protein>
<feature type="transmembrane region" description="Helical" evidence="6">
    <location>
        <begin position="171"/>
        <end position="194"/>
    </location>
</feature>
<dbReference type="AlphaFoldDB" id="A0A7W2IK11"/>
<dbReference type="SUPFAM" id="SSF103473">
    <property type="entry name" value="MFS general substrate transporter"/>
    <property type="match status" value="1"/>
</dbReference>
<organism evidence="7 8">
    <name type="scientific">Rugamonas apoptosis</name>
    <dbReference type="NCBI Taxonomy" id="2758570"/>
    <lineage>
        <taxon>Bacteria</taxon>
        <taxon>Pseudomonadati</taxon>
        <taxon>Pseudomonadota</taxon>
        <taxon>Betaproteobacteria</taxon>
        <taxon>Burkholderiales</taxon>
        <taxon>Oxalobacteraceae</taxon>
        <taxon>Telluria group</taxon>
        <taxon>Rugamonas</taxon>
    </lineage>
</organism>
<name>A0A7W2IK11_9BURK</name>
<comment type="subcellular location">
    <subcellularLocation>
        <location evidence="1">Cell membrane</location>
        <topology evidence="1">Multi-pass membrane protein</topology>
    </subcellularLocation>
</comment>
<dbReference type="InterPro" id="IPR011701">
    <property type="entry name" value="MFS"/>
</dbReference>
<evidence type="ECO:0000256" key="6">
    <source>
        <dbReference type="SAM" id="Phobius"/>
    </source>
</evidence>
<reference evidence="7 8" key="1">
    <citation type="submission" date="2020-07" db="EMBL/GenBank/DDBJ databases">
        <title>Novel species isolated from subtropical streams in China.</title>
        <authorList>
            <person name="Lu H."/>
        </authorList>
    </citation>
    <scope>NUCLEOTIDE SEQUENCE [LARGE SCALE GENOMIC DNA]</scope>
    <source>
        <strain evidence="7 8">LX47W</strain>
    </source>
</reference>
<feature type="transmembrane region" description="Helical" evidence="6">
    <location>
        <begin position="413"/>
        <end position="436"/>
    </location>
</feature>
<comment type="caution">
    <text evidence="7">The sequence shown here is derived from an EMBL/GenBank/DDBJ whole genome shotgun (WGS) entry which is preliminary data.</text>
</comment>
<feature type="transmembrane region" description="Helical" evidence="6">
    <location>
        <begin position="349"/>
        <end position="368"/>
    </location>
</feature>
<keyword evidence="3 6" id="KW-0812">Transmembrane</keyword>
<evidence type="ECO:0000256" key="3">
    <source>
        <dbReference type="ARBA" id="ARBA00022692"/>
    </source>
</evidence>
<dbReference type="RefSeq" id="WP_182152755.1">
    <property type="nucleotide sequence ID" value="NZ_JACEZU010000003.1"/>
</dbReference>
<keyword evidence="2" id="KW-1003">Cell membrane</keyword>
<dbReference type="PANTHER" id="PTHR23513:SF6">
    <property type="entry name" value="MAJOR FACILITATOR SUPERFAMILY ASSOCIATED DOMAIN-CONTAINING PROTEIN"/>
    <property type="match status" value="1"/>
</dbReference>
<evidence type="ECO:0000313" key="7">
    <source>
        <dbReference type="EMBL" id="MBA5686912.1"/>
    </source>
</evidence>
<evidence type="ECO:0000256" key="4">
    <source>
        <dbReference type="ARBA" id="ARBA00022989"/>
    </source>
</evidence>
<evidence type="ECO:0000313" key="8">
    <source>
        <dbReference type="Proteomes" id="UP000573499"/>
    </source>
</evidence>
<feature type="transmembrane region" description="Helical" evidence="6">
    <location>
        <begin position="442"/>
        <end position="462"/>
    </location>
</feature>
<dbReference type="GO" id="GO:0005886">
    <property type="term" value="C:plasma membrane"/>
    <property type="evidence" value="ECO:0007669"/>
    <property type="project" value="UniProtKB-SubCell"/>
</dbReference>
<proteinExistence type="predicted"/>
<keyword evidence="5 6" id="KW-0472">Membrane</keyword>
<feature type="transmembrane region" description="Helical" evidence="6">
    <location>
        <begin position="380"/>
        <end position="401"/>
    </location>
</feature>
<keyword evidence="4 6" id="KW-1133">Transmembrane helix</keyword>
<feature type="transmembrane region" description="Helical" evidence="6">
    <location>
        <begin position="89"/>
        <end position="110"/>
    </location>
</feature>
<dbReference type="PANTHER" id="PTHR23513">
    <property type="entry name" value="INTEGRAL MEMBRANE EFFLUX PROTEIN-RELATED"/>
    <property type="match status" value="1"/>
</dbReference>
<dbReference type="CDD" id="cd06173">
    <property type="entry name" value="MFS_MefA_like"/>
    <property type="match status" value="1"/>
</dbReference>
<feature type="transmembrane region" description="Helical" evidence="6">
    <location>
        <begin position="289"/>
        <end position="308"/>
    </location>
</feature>
<accession>A0A7W2IK11</accession>
<dbReference type="Pfam" id="PF07690">
    <property type="entry name" value="MFS_1"/>
    <property type="match status" value="1"/>
</dbReference>
<feature type="transmembrane region" description="Helical" evidence="6">
    <location>
        <begin position="206"/>
        <end position="227"/>
    </location>
</feature>
<dbReference type="Proteomes" id="UP000573499">
    <property type="component" value="Unassembled WGS sequence"/>
</dbReference>
<gene>
    <name evidence="7" type="ORF">H3H39_07560</name>
</gene>
<feature type="transmembrane region" description="Helical" evidence="6">
    <location>
        <begin position="53"/>
        <end position="77"/>
    </location>
</feature>